<reference evidence="13" key="1">
    <citation type="submission" date="2025-08" db="UniProtKB">
        <authorList>
            <consortium name="RefSeq"/>
        </authorList>
    </citation>
    <scope>IDENTIFICATION</scope>
    <source>
        <tissue evidence="13">Brain</tissue>
    </source>
</reference>
<feature type="compositionally biased region" description="Basic and acidic residues" evidence="10">
    <location>
        <begin position="602"/>
        <end position="651"/>
    </location>
</feature>
<feature type="compositionally biased region" description="Basic residues" evidence="10">
    <location>
        <begin position="725"/>
        <end position="736"/>
    </location>
</feature>
<protein>
    <recommendedName>
        <fullName evidence="7">Protein phosphatase 1 regulatory subunit</fullName>
    </recommendedName>
</protein>
<dbReference type="InterPro" id="IPR002110">
    <property type="entry name" value="Ankyrin_rpt"/>
</dbReference>
<dbReference type="GeneID" id="101684983"/>
<comment type="subcellular location">
    <subcellularLocation>
        <location evidence="1">Cytoplasm</location>
        <location evidence="1">Cytoskeleton</location>
        <location evidence="1">Stress fiber</location>
    </subcellularLocation>
</comment>
<evidence type="ECO:0000256" key="2">
    <source>
        <dbReference type="ARBA" id="ARBA00022490"/>
    </source>
</evidence>
<evidence type="ECO:0000256" key="5">
    <source>
        <dbReference type="ARBA" id="ARBA00053337"/>
    </source>
</evidence>
<feature type="compositionally biased region" description="Acidic residues" evidence="10">
    <location>
        <begin position="764"/>
        <end position="775"/>
    </location>
</feature>
<feature type="compositionally biased region" description="Basic and acidic residues" evidence="10">
    <location>
        <begin position="318"/>
        <end position="340"/>
    </location>
</feature>
<keyword evidence="12" id="KW-1185">Reference proteome</keyword>
<feature type="repeat" description="ANK" evidence="8">
    <location>
        <begin position="105"/>
        <end position="137"/>
    </location>
</feature>
<dbReference type="FunFam" id="1.25.40.20:FF:000876">
    <property type="entry name" value="Protein phosphatase 1 regulatory subunit 12A"/>
    <property type="match status" value="1"/>
</dbReference>
<evidence type="ECO:0000256" key="3">
    <source>
        <dbReference type="ARBA" id="ARBA00022737"/>
    </source>
</evidence>
<dbReference type="Gene3D" id="6.10.250.1820">
    <property type="match status" value="1"/>
</dbReference>
<dbReference type="InterPro" id="IPR036770">
    <property type="entry name" value="Ankyrin_rpt-contain_sf"/>
</dbReference>
<dbReference type="Gene3D" id="1.25.40.20">
    <property type="entry name" value="Ankyrin repeat-containing domain"/>
    <property type="match status" value="2"/>
</dbReference>
<evidence type="ECO:0000256" key="7">
    <source>
        <dbReference type="PIRNR" id="PIRNR038141"/>
    </source>
</evidence>
<dbReference type="SUPFAM" id="SSF48403">
    <property type="entry name" value="Ankyrin repeat"/>
    <property type="match status" value="1"/>
</dbReference>
<dbReference type="PIRSF" id="PIRSF038141">
    <property type="entry name" value="PP1_12ABC_vert"/>
    <property type="match status" value="1"/>
</dbReference>
<feature type="compositionally biased region" description="Basic and acidic residues" evidence="10">
    <location>
        <begin position="698"/>
        <end position="724"/>
    </location>
</feature>
<dbReference type="GO" id="GO:0007165">
    <property type="term" value="P:signal transduction"/>
    <property type="evidence" value="ECO:0007669"/>
    <property type="project" value="InterPro"/>
</dbReference>
<evidence type="ECO:0000256" key="9">
    <source>
        <dbReference type="SAM" id="Coils"/>
    </source>
</evidence>
<keyword evidence="2 7" id="KW-0963">Cytoplasm</keyword>
<keyword evidence="3" id="KW-0677">Repeat</keyword>
<feature type="compositionally biased region" description="Basic residues" evidence="10">
    <location>
        <begin position="567"/>
        <end position="577"/>
    </location>
</feature>
<dbReference type="GO" id="GO:0004857">
    <property type="term" value="F:enzyme inhibitor activity"/>
    <property type="evidence" value="ECO:0007669"/>
    <property type="project" value="TreeGrafter"/>
</dbReference>
<dbReference type="GO" id="GO:0030018">
    <property type="term" value="C:Z disc"/>
    <property type="evidence" value="ECO:0007669"/>
    <property type="project" value="TreeGrafter"/>
</dbReference>
<feature type="coiled-coil region" evidence="9">
    <location>
        <begin position="836"/>
        <end position="917"/>
    </location>
</feature>
<feature type="compositionally biased region" description="Basic and acidic residues" evidence="10">
    <location>
        <begin position="291"/>
        <end position="300"/>
    </location>
</feature>
<feature type="compositionally biased region" description="Polar residues" evidence="10">
    <location>
        <begin position="784"/>
        <end position="797"/>
    </location>
</feature>
<feature type="compositionally biased region" description="Polar residues" evidence="10">
    <location>
        <begin position="379"/>
        <end position="390"/>
    </location>
</feature>
<name>A0A8U0RJ31_MUSPF</name>
<dbReference type="InterPro" id="IPR017401">
    <property type="entry name" value="MYPT1/MYPT2/Mbs85"/>
</dbReference>
<evidence type="ECO:0000259" key="11">
    <source>
        <dbReference type="Pfam" id="PF15898"/>
    </source>
</evidence>
<accession>A0A8U0RJ31</accession>
<dbReference type="AlphaFoldDB" id="A0A8U0RJ31"/>
<keyword evidence="4 8" id="KW-0040">ANK repeat</keyword>
<comment type="function">
    <text evidence="5">Key regulator of protein phosphatase 1C (PPP1C). Mediates binding to myosin. As part of the PPP1C complex, involved in dephosphorylation of PLK1. Capable of inhibiting HIF1AN-dependent suppression of HIF1A activity.</text>
</comment>
<feature type="region of interest" description="Disordered" evidence="10">
    <location>
        <begin position="291"/>
        <end position="803"/>
    </location>
</feature>
<dbReference type="SMART" id="SM00248">
    <property type="entry name" value="ANK"/>
    <property type="match status" value="6"/>
</dbReference>
<evidence type="ECO:0000313" key="13">
    <source>
        <dbReference type="RefSeq" id="XP_044925017.1"/>
    </source>
</evidence>
<dbReference type="GO" id="GO:0019901">
    <property type="term" value="F:protein kinase binding"/>
    <property type="evidence" value="ECO:0007669"/>
    <property type="project" value="InterPro"/>
</dbReference>
<dbReference type="CDD" id="cd21944">
    <property type="entry name" value="IPD_MYPT1"/>
    <property type="match status" value="1"/>
</dbReference>
<feature type="repeat" description="ANK" evidence="8">
    <location>
        <begin position="72"/>
        <end position="104"/>
    </location>
</feature>
<feature type="compositionally biased region" description="Polar residues" evidence="10">
    <location>
        <begin position="680"/>
        <end position="694"/>
    </location>
</feature>
<dbReference type="Pfam" id="PF15898">
    <property type="entry name" value="PRKG1_interact"/>
    <property type="match status" value="1"/>
</dbReference>
<comment type="subunit">
    <text evidence="6">PP1 comprises a catalytic subunit, PPP1CA, PPP1CB or PPP1CC, and one or several targeting or regulatory subunits. PPP1R12A mediates binding to myosin. Interacts with ARHA and CIT. Binds PPP1R12B, ROCK1 and IL16. Interacts directly with PRKG1. Non-covalent dimer of 2 dimers; PRKG1-PRKG1 and PPP1R12A-PPP1R12A. Interacts with SMTNL1. Interacts with PPP1CB; the interaction is direct. Interacts (when phosphorylated at Ser-445, Ser-472 and Ser-910) with 14-3-3. Interacts with ROCK1 and ROCK2. Interacts with isoform 1 and isoform 2 of ZIPK/DAPK3. Interacts with RAF1. Interacts with HIF1AN. Interacts with NCKAP1L.</text>
</comment>
<dbReference type="PANTHER" id="PTHR24179">
    <property type="entry name" value="PROTEIN PHOSPHATASE 1 REGULATORY SUBUNIT 12"/>
    <property type="match status" value="1"/>
</dbReference>
<evidence type="ECO:0000313" key="12">
    <source>
        <dbReference type="Proteomes" id="UP000000715"/>
    </source>
</evidence>
<feature type="compositionally biased region" description="Low complexity" evidence="10">
    <location>
        <begin position="657"/>
        <end position="679"/>
    </location>
</feature>
<feature type="repeat" description="ANK" evidence="8">
    <location>
        <begin position="198"/>
        <end position="230"/>
    </location>
</feature>
<feature type="repeat" description="ANK" evidence="8">
    <location>
        <begin position="231"/>
        <end position="263"/>
    </location>
</feature>
<dbReference type="GO" id="GO:0001725">
    <property type="term" value="C:stress fiber"/>
    <property type="evidence" value="ECO:0007669"/>
    <property type="project" value="UniProtKB-SubCell"/>
</dbReference>
<dbReference type="PANTHER" id="PTHR24179:SF20">
    <property type="entry name" value="PROTEIN PHOSPHATASE 1 REGULATORY SUBUNIT 12A"/>
    <property type="match status" value="1"/>
</dbReference>
<feature type="domain" description="cGMP-dependent protein kinase interacting" evidence="11">
    <location>
        <begin position="831"/>
        <end position="930"/>
    </location>
</feature>
<evidence type="ECO:0000256" key="6">
    <source>
        <dbReference type="ARBA" id="ARBA00063863"/>
    </source>
</evidence>
<dbReference type="InterPro" id="IPR051226">
    <property type="entry name" value="PP1_Regulatory_Subunit"/>
</dbReference>
<feature type="compositionally biased region" description="Basic and acidic residues" evidence="10">
    <location>
        <begin position="557"/>
        <end position="566"/>
    </location>
</feature>
<dbReference type="GO" id="GO:0031672">
    <property type="term" value="C:A band"/>
    <property type="evidence" value="ECO:0007669"/>
    <property type="project" value="TreeGrafter"/>
</dbReference>
<dbReference type="CTD" id="4659"/>
<feature type="compositionally biased region" description="Basic and acidic residues" evidence="10">
    <location>
        <begin position="421"/>
        <end position="431"/>
    </location>
</feature>
<feature type="compositionally biased region" description="Acidic residues" evidence="10">
    <location>
        <begin position="357"/>
        <end position="369"/>
    </location>
</feature>
<proteinExistence type="predicted"/>
<gene>
    <name evidence="13" type="primary">PPP1R12A</name>
</gene>
<evidence type="ECO:0000256" key="8">
    <source>
        <dbReference type="PROSITE-ProRule" id="PRU00023"/>
    </source>
</evidence>
<evidence type="ECO:0000256" key="4">
    <source>
        <dbReference type="ARBA" id="ARBA00023043"/>
    </source>
</evidence>
<evidence type="ECO:0000256" key="1">
    <source>
        <dbReference type="ARBA" id="ARBA00004529"/>
    </source>
</evidence>
<dbReference type="InterPro" id="IPR031775">
    <property type="entry name" value="PRKG1_interact"/>
</dbReference>
<dbReference type="Gene3D" id="6.10.140.390">
    <property type="match status" value="1"/>
</dbReference>
<organism evidence="12 13">
    <name type="scientific">Mustela putorius furo</name>
    <name type="common">European domestic ferret</name>
    <name type="synonym">Mustela furo</name>
    <dbReference type="NCBI Taxonomy" id="9669"/>
    <lineage>
        <taxon>Eukaryota</taxon>
        <taxon>Metazoa</taxon>
        <taxon>Chordata</taxon>
        <taxon>Craniata</taxon>
        <taxon>Vertebrata</taxon>
        <taxon>Euteleostomi</taxon>
        <taxon>Mammalia</taxon>
        <taxon>Eutheria</taxon>
        <taxon>Laurasiatheria</taxon>
        <taxon>Carnivora</taxon>
        <taxon>Caniformia</taxon>
        <taxon>Musteloidea</taxon>
        <taxon>Mustelidae</taxon>
        <taxon>Mustelinae</taxon>
        <taxon>Mustela</taxon>
    </lineage>
</organism>
<dbReference type="RefSeq" id="XP_044925017.1">
    <property type="nucleotide sequence ID" value="XM_045069082.1"/>
</dbReference>
<feature type="compositionally biased region" description="Low complexity" evidence="10">
    <location>
        <begin position="468"/>
        <end position="479"/>
    </location>
</feature>
<feature type="compositionally biased region" description="Polar residues" evidence="10">
    <location>
        <begin position="302"/>
        <end position="316"/>
    </location>
</feature>
<sequence>MKMADAKQKRNEQLKRWIGSETDLEPPVVKRQKTKVKFDDGAVFLAACSSGDTDEVLKLLHRGADINYANVDGLTALHQACIDDNVDMVKFLVENGANINQPDNEGWIPLHAAASCGYLDIAEFLIGQGAHVGAVNSEGDTPLDIAEEEAMEELLQNEVNRQGVDIEAARKEEERIMLRDARQWLNSGHINDVRHAKSGGTALHVAAAKGYTEVLKLLIQAGYDVNIKDYDGWTPLHAAAHWGKEEACRILVDNLCDMEMVNKVGQTAFDVADEDILGYLEELQKKQNLLHTEKREKKSPLIESTANMDNNQSQKTFKNKETLIIEPEKNASRIESLEQEKVDDEEEGKKDESSCSSEEDEEDDSESEAETDKTKPMASVTNASTSSTQAAPVAVTTPVSSGQATPTSPMKKFPTSATKVSPKEEERKDESPASWRLGLRKTGSYGALAEITASKEAQKDKDTAGVMRSASSPRLSSSLDNKEKEKDSKGTRLAYVAPTIPRRLASTSDIEEKENRDSSSLRTSSSYTRRKWEDDLKKNSSVNEGSTYHKRSYLTPVRDEESESQRKARSRQARQSRRSTQGVTLTDLQEAEKTIGRSRSTRTREQENEEKEKEEKEKQDKEKQEEKKESETSREDEYKQKYSRTYDETYQRYRPVSTASSTTPSSSVSTISSSLYASSQLNRPNSLVGITSAYSRGLTKENEREGEKKEEEKEGEDKSQPKSIRERRRPREKRRSTGVSFWTQDRESLQIPDPQAHALKLSDENEQEQQSDTEEGSNKKETQTDSISRYESSSTSAGDRYDSLLGRCGSYSYLEERKPYSTRLEKDDSTDFKKLYEQILAENEKLKAQLHDTNMELTDLKLQLEKATQRQERFADRSLLEMEKRERRALERRISEMEEELKMLPDLKADNQRLKDENGALIRVISKLSK</sequence>
<dbReference type="Proteomes" id="UP000000715">
    <property type="component" value="Unplaced"/>
</dbReference>
<dbReference type="Pfam" id="PF12796">
    <property type="entry name" value="Ank_2"/>
    <property type="match status" value="2"/>
</dbReference>
<evidence type="ECO:0000256" key="10">
    <source>
        <dbReference type="SAM" id="MobiDB-lite"/>
    </source>
</evidence>
<dbReference type="GO" id="GO:0019208">
    <property type="term" value="F:phosphatase regulator activity"/>
    <property type="evidence" value="ECO:0007669"/>
    <property type="project" value="UniProtKB-UniRule"/>
</dbReference>
<feature type="compositionally biased region" description="Basic and acidic residues" evidence="10">
    <location>
        <begin position="480"/>
        <end position="490"/>
    </location>
</feature>
<feature type="compositionally biased region" description="Polar residues" evidence="10">
    <location>
        <begin position="397"/>
        <end position="408"/>
    </location>
</feature>
<comment type="subunit">
    <text evidence="7">PP1 comprises a catalytic subunit, and one or several targeting or regulatory subunits.</text>
</comment>
<dbReference type="PROSITE" id="PS50297">
    <property type="entry name" value="ANK_REP_REGION"/>
    <property type="match status" value="4"/>
</dbReference>
<dbReference type="PRINTS" id="PR01415">
    <property type="entry name" value="ANKYRIN"/>
</dbReference>
<dbReference type="FunFam" id="1.25.40.20:FF:000004">
    <property type="entry name" value="Phosphatase 1 regulatory subunit 12A"/>
    <property type="match status" value="1"/>
</dbReference>
<keyword evidence="9" id="KW-0175">Coiled coil</keyword>
<dbReference type="PROSITE" id="PS50088">
    <property type="entry name" value="ANK_REPEAT"/>
    <property type="match status" value="4"/>
</dbReference>